<protein>
    <recommendedName>
        <fullName evidence="5">Crp/Fnr family transcriptional regulator</fullName>
    </recommendedName>
</protein>
<dbReference type="RefSeq" id="WP_264857514.1">
    <property type="nucleotide sequence ID" value="NZ_BQKA01000041.1"/>
</dbReference>
<dbReference type="EMBL" id="BQKA01000041">
    <property type="protein sequence ID" value="GJM51122.1"/>
    <property type="molecule type" value="Genomic_DNA"/>
</dbReference>
<gene>
    <name evidence="1" type="ORF">RCZ15_20950</name>
    <name evidence="2" type="ORF">RCZ16_16290</name>
</gene>
<name>A0AAV5AZP7_9FLAO</name>
<keyword evidence="4" id="KW-1185">Reference proteome</keyword>
<organism evidence="1 3">
    <name type="scientific">Capnocytophaga catalasegens</name>
    <dbReference type="NCBI Taxonomy" id="1004260"/>
    <lineage>
        <taxon>Bacteria</taxon>
        <taxon>Pseudomonadati</taxon>
        <taxon>Bacteroidota</taxon>
        <taxon>Flavobacteriia</taxon>
        <taxon>Flavobacteriales</taxon>
        <taxon>Flavobacteriaceae</taxon>
        <taxon>Capnocytophaga</taxon>
    </lineage>
</organism>
<dbReference type="AlphaFoldDB" id="A0AAV5AZP7"/>
<evidence type="ECO:0008006" key="5">
    <source>
        <dbReference type="Google" id="ProtNLM"/>
    </source>
</evidence>
<dbReference type="EMBL" id="BQKB01000033">
    <property type="protein sequence ID" value="GJM53312.1"/>
    <property type="molecule type" value="Genomic_DNA"/>
</dbReference>
<comment type="caution">
    <text evidence="1">The sequence shown here is derived from an EMBL/GenBank/DDBJ whole genome shotgun (WGS) entry which is preliminary data.</text>
</comment>
<sequence length="80" mass="9736">MEMVAQKSFEMNLSFASERPEEQFLNLLKRYPFIFQRIPQRYIANYIGIAPESLSQLRRRLLEKEDRQRIETLRFPLKTD</sequence>
<evidence type="ECO:0000313" key="3">
    <source>
        <dbReference type="Proteomes" id="UP001207736"/>
    </source>
</evidence>
<reference evidence="1 4" key="1">
    <citation type="submission" date="2021-11" db="EMBL/GenBank/DDBJ databases">
        <title>Draft genome sequence of Capnocytophaga sp. strain KC07075 isolated from cat oral cavity.</title>
        <authorList>
            <person name="Suzuki M."/>
            <person name="Imaoka K."/>
            <person name="Kimura M."/>
            <person name="Morikawa S."/>
            <person name="Maeda K."/>
        </authorList>
    </citation>
    <scope>NUCLEOTIDE SEQUENCE</scope>
    <source>
        <strain evidence="1">KC07075</strain>
        <strain evidence="2 4">KC07079</strain>
    </source>
</reference>
<accession>A0AAV5AZP7</accession>
<evidence type="ECO:0000313" key="2">
    <source>
        <dbReference type="EMBL" id="GJM53312.1"/>
    </source>
</evidence>
<dbReference type="Proteomes" id="UP001207736">
    <property type="component" value="Unassembled WGS sequence"/>
</dbReference>
<evidence type="ECO:0000313" key="1">
    <source>
        <dbReference type="EMBL" id="GJM51122.1"/>
    </source>
</evidence>
<proteinExistence type="predicted"/>
<dbReference type="Proteomes" id="UP001208692">
    <property type="component" value="Unassembled WGS sequence"/>
</dbReference>
<evidence type="ECO:0000313" key="4">
    <source>
        <dbReference type="Proteomes" id="UP001208692"/>
    </source>
</evidence>